<dbReference type="InterPro" id="IPR011322">
    <property type="entry name" value="N-reg_PII-like_a/b"/>
</dbReference>
<protein>
    <recommendedName>
        <fullName evidence="3">Nitrogen regulatory protein P-II</fullName>
    </recommendedName>
</protein>
<dbReference type="AlphaFoldDB" id="A0A6L5YCN9"/>
<evidence type="ECO:0000313" key="2">
    <source>
        <dbReference type="Proteomes" id="UP000473699"/>
    </source>
</evidence>
<dbReference type="InterPro" id="IPR002187">
    <property type="entry name" value="N-reg_PII"/>
</dbReference>
<dbReference type="PROSITE" id="PS51343">
    <property type="entry name" value="PII_GLNB_DOM"/>
    <property type="match status" value="1"/>
</dbReference>
<accession>A0A6L5YCN9</accession>
<sequence length="236" mass="26008">MTEKLPVMELMVTIVDRTKAVQATNFFKGKNVSLTLSCWGRGTASTEILDILGIGEKEKVVVFSLTPRSWIPALITQISDDMQLRNAGRGILFTIPLSSVNQGIPRRYLSAIREKKNEERVMYKTNENKYELIIVSTEDGFVDSIMKSARNAGARGGTVMKARAVGDENTESFFGLKLYDEMEILAILVQREEKLKIMSAVSKTLAEKSPEMGTIFSVPVDDVVGVGAVLESPDPA</sequence>
<name>A0A6L5YCN9_9BACT</name>
<proteinExistence type="predicted"/>
<dbReference type="InterPro" id="IPR015867">
    <property type="entry name" value="N-reg_PII/ATP_PRibTrfase_C"/>
</dbReference>
<dbReference type="SUPFAM" id="SSF54913">
    <property type="entry name" value="GlnB-like"/>
    <property type="match status" value="1"/>
</dbReference>
<dbReference type="GO" id="GO:0006808">
    <property type="term" value="P:regulation of nitrogen utilization"/>
    <property type="evidence" value="ECO:0007669"/>
    <property type="project" value="InterPro"/>
</dbReference>
<gene>
    <name evidence="1" type="ORF">FYJ74_08690</name>
</gene>
<reference evidence="1 2" key="1">
    <citation type="submission" date="2019-08" db="EMBL/GenBank/DDBJ databases">
        <title>In-depth cultivation of the pig gut microbiome towards novel bacterial diversity and tailored functional studies.</title>
        <authorList>
            <person name="Wylensek D."/>
            <person name="Hitch T.C.A."/>
            <person name="Clavel T."/>
        </authorList>
    </citation>
    <scope>NUCLEOTIDE SEQUENCE [LARGE SCALE GENOMIC DNA]</scope>
    <source>
        <strain evidence="1 2">SM-530-WT-4B</strain>
    </source>
</reference>
<comment type="caution">
    <text evidence="1">The sequence shown here is derived from an EMBL/GenBank/DDBJ whole genome shotgun (WGS) entry which is preliminary data.</text>
</comment>
<keyword evidence="2" id="KW-1185">Reference proteome</keyword>
<dbReference type="Proteomes" id="UP000473699">
    <property type="component" value="Unassembled WGS sequence"/>
</dbReference>
<dbReference type="RefSeq" id="WP_154529191.1">
    <property type="nucleotide sequence ID" value="NZ_JAXDZJ010000094.1"/>
</dbReference>
<organism evidence="1 2">
    <name type="scientific">Pyramidobacter porci</name>
    <dbReference type="NCBI Taxonomy" id="2605789"/>
    <lineage>
        <taxon>Bacteria</taxon>
        <taxon>Thermotogati</taxon>
        <taxon>Synergistota</taxon>
        <taxon>Synergistia</taxon>
        <taxon>Synergistales</taxon>
        <taxon>Dethiosulfovibrionaceae</taxon>
        <taxon>Pyramidobacter</taxon>
    </lineage>
</organism>
<evidence type="ECO:0008006" key="3">
    <source>
        <dbReference type="Google" id="ProtNLM"/>
    </source>
</evidence>
<dbReference type="Pfam" id="PF00543">
    <property type="entry name" value="P-II"/>
    <property type="match status" value="1"/>
</dbReference>
<dbReference type="Gene3D" id="3.30.70.120">
    <property type="match status" value="1"/>
</dbReference>
<dbReference type="GO" id="GO:0030234">
    <property type="term" value="F:enzyme regulator activity"/>
    <property type="evidence" value="ECO:0007669"/>
    <property type="project" value="InterPro"/>
</dbReference>
<dbReference type="EMBL" id="VUNH01000009">
    <property type="protein sequence ID" value="MST56106.1"/>
    <property type="molecule type" value="Genomic_DNA"/>
</dbReference>
<evidence type="ECO:0000313" key="1">
    <source>
        <dbReference type="EMBL" id="MST56106.1"/>
    </source>
</evidence>